<dbReference type="PRINTS" id="PR00988">
    <property type="entry name" value="URIDINKINASE"/>
</dbReference>
<evidence type="ECO:0000256" key="4">
    <source>
        <dbReference type="ARBA" id="ARBA00008173"/>
    </source>
</evidence>
<evidence type="ECO:0000259" key="27">
    <source>
        <dbReference type="Pfam" id="PF14681"/>
    </source>
</evidence>
<dbReference type="Gene3D" id="3.40.50.300">
    <property type="entry name" value="P-loop containing nucleotide triphosphate hydrolases"/>
    <property type="match status" value="1"/>
</dbReference>
<evidence type="ECO:0000259" key="26">
    <source>
        <dbReference type="Pfam" id="PF08263"/>
    </source>
</evidence>
<feature type="domain" description="Phosphoribulokinase/uridine kinase" evidence="25">
    <location>
        <begin position="56"/>
        <end position="242"/>
    </location>
</feature>
<dbReference type="Pfam" id="PF14681">
    <property type="entry name" value="UPRTase"/>
    <property type="match status" value="1"/>
</dbReference>
<dbReference type="GO" id="GO:0009507">
    <property type="term" value="C:chloroplast"/>
    <property type="evidence" value="ECO:0007669"/>
    <property type="project" value="UniProtKB-ARBA"/>
</dbReference>
<dbReference type="SUPFAM" id="SSF52540">
    <property type="entry name" value="P-loop containing nucleoside triphosphate hydrolases"/>
    <property type="match status" value="1"/>
</dbReference>
<evidence type="ECO:0000256" key="12">
    <source>
        <dbReference type="ARBA" id="ARBA00022692"/>
    </source>
</evidence>
<feature type="region of interest" description="Disordered" evidence="24">
    <location>
        <begin position="26"/>
        <end position="47"/>
    </location>
</feature>
<feature type="compositionally biased region" description="Low complexity" evidence="24">
    <location>
        <begin position="30"/>
        <end position="47"/>
    </location>
</feature>
<feature type="domain" description="Disease resistance R13L4/SHOC-2-like LRR" evidence="28">
    <location>
        <begin position="825"/>
        <end position="978"/>
    </location>
</feature>
<evidence type="ECO:0000256" key="11">
    <source>
        <dbReference type="ARBA" id="ARBA00022679"/>
    </source>
</evidence>
<evidence type="ECO:0000256" key="23">
    <source>
        <dbReference type="RuleBase" id="RU003825"/>
    </source>
</evidence>
<dbReference type="Gene3D" id="3.80.10.10">
    <property type="entry name" value="Ribonuclease Inhibitor"/>
    <property type="match status" value="5"/>
</dbReference>
<accession>A0A498HJN8</accession>
<keyword evidence="17" id="KW-1133">Transmembrane helix</keyword>
<dbReference type="GO" id="GO:0044206">
    <property type="term" value="P:UMP salvage"/>
    <property type="evidence" value="ECO:0007669"/>
    <property type="project" value="UniProtKB-UniPathway"/>
</dbReference>
<dbReference type="InterPro" id="IPR055414">
    <property type="entry name" value="LRR_R13L4/SHOC2-like"/>
</dbReference>
<dbReference type="InterPro" id="IPR003591">
    <property type="entry name" value="Leu-rich_rpt_typical-subtyp"/>
</dbReference>
<evidence type="ECO:0000256" key="17">
    <source>
        <dbReference type="ARBA" id="ARBA00022989"/>
    </source>
</evidence>
<evidence type="ECO:0000256" key="16">
    <source>
        <dbReference type="ARBA" id="ARBA00022777"/>
    </source>
</evidence>
<keyword evidence="23" id="KW-0067">ATP-binding</keyword>
<proteinExistence type="inferred from homology"/>
<dbReference type="NCBIfam" id="TIGR00235">
    <property type="entry name" value="udk"/>
    <property type="match status" value="1"/>
</dbReference>
<feature type="domain" description="Phosphoribosyltransferase" evidence="27">
    <location>
        <begin position="272"/>
        <end position="463"/>
    </location>
</feature>
<dbReference type="InterPro" id="IPR000764">
    <property type="entry name" value="Uridine_kinase-like"/>
</dbReference>
<comment type="pathway">
    <text evidence="2 23">Pyrimidine metabolism; UMP biosynthesis via salvage pathway; UMP from uridine: step 1/1.</text>
</comment>
<evidence type="ECO:0000256" key="14">
    <source>
        <dbReference type="ARBA" id="ARBA00022737"/>
    </source>
</evidence>
<dbReference type="EMBL" id="RDQH01000343">
    <property type="protein sequence ID" value="RXH69607.1"/>
    <property type="molecule type" value="Genomic_DNA"/>
</dbReference>
<comment type="similarity">
    <text evidence="23">Belongs to the uridine kinase family.</text>
</comment>
<keyword evidence="13" id="KW-0732">Signal</keyword>
<dbReference type="InterPro" id="IPR001611">
    <property type="entry name" value="Leu-rich_rpt"/>
</dbReference>
<evidence type="ECO:0000256" key="1">
    <source>
        <dbReference type="ARBA" id="ARBA00004251"/>
    </source>
</evidence>
<dbReference type="FunFam" id="3.40.50.2020:FF:000015">
    <property type="entry name" value="Uridine kinase"/>
    <property type="match status" value="1"/>
</dbReference>
<dbReference type="Pfam" id="PF08263">
    <property type="entry name" value="LRRNT_2"/>
    <property type="match status" value="2"/>
</dbReference>
<dbReference type="SMART" id="SM00369">
    <property type="entry name" value="LRR_TYP"/>
    <property type="match status" value="12"/>
</dbReference>
<keyword evidence="19" id="KW-0472">Membrane</keyword>
<dbReference type="UniPathway" id="UPA00579">
    <property type="reaction ID" value="UER00640"/>
</dbReference>
<dbReference type="FunFam" id="3.80.10.10:FF:000095">
    <property type="entry name" value="LRR receptor-like serine/threonine-protein kinase GSO1"/>
    <property type="match status" value="1"/>
</dbReference>
<dbReference type="GO" id="GO:2000904">
    <property type="term" value="P:regulation of starch metabolic process"/>
    <property type="evidence" value="ECO:0007669"/>
    <property type="project" value="UniProtKB-ARBA"/>
</dbReference>
<comment type="similarity">
    <text evidence="5">Belongs to the RLP family.</text>
</comment>
<dbReference type="CDD" id="cd02023">
    <property type="entry name" value="UMPK"/>
    <property type="match status" value="1"/>
</dbReference>
<evidence type="ECO:0000256" key="8">
    <source>
        <dbReference type="ARBA" id="ARBA00022533"/>
    </source>
</evidence>
<evidence type="ECO:0000313" key="30">
    <source>
        <dbReference type="Proteomes" id="UP000290289"/>
    </source>
</evidence>
<dbReference type="InterPro" id="IPR027417">
    <property type="entry name" value="P-loop_NTPase"/>
</dbReference>
<evidence type="ECO:0000256" key="2">
    <source>
        <dbReference type="ARBA" id="ARBA00004690"/>
    </source>
</evidence>
<organism evidence="29 30">
    <name type="scientific">Malus domestica</name>
    <name type="common">Apple</name>
    <name type="synonym">Pyrus malus</name>
    <dbReference type="NCBI Taxonomy" id="3750"/>
    <lineage>
        <taxon>Eukaryota</taxon>
        <taxon>Viridiplantae</taxon>
        <taxon>Streptophyta</taxon>
        <taxon>Embryophyta</taxon>
        <taxon>Tracheophyta</taxon>
        <taxon>Spermatophyta</taxon>
        <taxon>Magnoliopsida</taxon>
        <taxon>eudicotyledons</taxon>
        <taxon>Gunneridae</taxon>
        <taxon>Pentapetalae</taxon>
        <taxon>rosids</taxon>
        <taxon>fabids</taxon>
        <taxon>Rosales</taxon>
        <taxon>Rosaceae</taxon>
        <taxon>Amygdaloideae</taxon>
        <taxon>Maleae</taxon>
        <taxon>Malus</taxon>
    </lineage>
</organism>
<evidence type="ECO:0000256" key="7">
    <source>
        <dbReference type="ARBA" id="ARBA00022475"/>
    </source>
</evidence>
<keyword evidence="20" id="KW-0675">Receptor</keyword>
<dbReference type="FunFam" id="3.40.50.300:FF:000339">
    <property type="entry name" value="Uridine kinase"/>
    <property type="match status" value="1"/>
</dbReference>
<dbReference type="GO" id="GO:0043771">
    <property type="term" value="F:cytidine kinase activity"/>
    <property type="evidence" value="ECO:0007669"/>
    <property type="project" value="RHEA"/>
</dbReference>
<dbReference type="Proteomes" id="UP000290289">
    <property type="component" value="Chromosome 17"/>
</dbReference>
<keyword evidence="10" id="KW-0328">Glycosyltransferase</keyword>
<dbReference type="InterPro" id="IPR046956">
    <property type="entry name" value="RLP23-like"/>
</dbReference>
<keyword evidence="21" id="KW-0325">Glycoprotein</keyword>
<evidence type="ECO:0000256" key="21">
    <source>
        <dbReference type="ARBA" id="ARBA00023180"/>
    </source>
</evidence>
<dbReference type="Pfam" id="PF00485">
    <property type="entry name" value="PRK"/>
    <property type="match status" value="1"/>
</dbReference>
<comment type="pathway">
    <text evidence="3 23">Pyrimidine metabolism; CTP biosynthesis via salvage pathway; CTP from cytidine: step 1/3.</text>
</comment>
<sequence length="1467" mass="162250">MPEDATAIDYVMEKASGPHFSGLRLDGILSSPSPSSSPAAASNVAADPNAPKQPFVIGVSGGTASGKTTVCDMIIQQLHDHRVVLVNQDSFYRGLTPEESERVHEYNFDHPDAFDTEQLLDCVQKLKNGQSVQVPIYDFKIHRRSSDSFRQVNASDVIILEGILVFHDQRVRNLMNIKIFVDTDADVRLARRIRRDTVERGRDINSVLEMYAKFVKPAFDDFIHPSKKYADVIIPRGGDNHVAIDLIVQHIRTKLGQHDLCKIYPNVYVIQSTFQIRGMHTLIRDREISKHDFVFYSDRLIRLVVEHGLGHLPFTEKQVVTPTASVYTGVDFCKKLCGVSIVRSGESMENALRACCKGIKIGKILIHRDGDNGKQLIYEKLPTDISERHVLLLDPVLATGNSANQAIELLIQKGVPEAHIIFLNLISAPEGIHCVSKRFPSLKIVTSEIDVALNDEFRVIPGLDILRPAKHISLHAHIRSMVPRSASIQLFSLIILSGFLFFETTKLGFCSADRNVVCKETERKALLELKAGLTDPSGRLSSWVGEDCCKWSGVGCNNVTGRVTTLNLRNEFSDGEDGTLLAFGGEINPSLLVLKDLIRLDLSMNNFEGVRIPNFIGSLEKLEYLNLSSASFGGVIPQSFGNLSRLLSLDLSYYLFESIANDLRWLPTLSSLKYLNLGGVDLSKAKSLWLPTVNMLPSLVELHLPSCGLSVLPLTLPSMNFASLSVLDLSSNDFNSTLPPWLFNLTKLVTLEMHSANLHGALPETFGSLTSLRTLDLSENSNIEGLLPRSLGTLCNLQALKLSINKITGEITNFVDSLSLCTNSSLERLDLGYNRLTGKLSDSLGNLKNLRSLKLWHNSFQGSIPKSIGKLKSLEELYISNNQMSGSIPEGLGQLSSLTALDISENTWEGSITEAHFMKLGSLTDVSIYKNNPNISLVFDISSDWIPPFKLRYLNIRSCQLGPKFPTWLRNQTELVTLVLNNARISDTIPQWFWQLDFQLDQLDVAYNQLSGRVPNSLRFISPGTVDLSTNRFEGPLPLWSSNITMLYLRDNLFSGPIPRDISEVMPSLTDLDISRNFLNGSIPLSMGNLSQLTTMVISNNLLSGEIPNFWDSIPSLYILDVSNNSLSGSIPRSLTSLTLLRFLILSSNHLSGKLPSMKNFTDMRSLDLGENNFSGAIPASIGESMPSLLILRLRLNLFRGSIPSQLCGLSNLHILDLSHNNLSGNVPRCIDILRPAKHISLQAHIRSMVPRSASIQLFSLIIPSGFLFFETTKLGFCSADRNVGCKETERKALLELKAGLTDPSGRLSSWVGEDCCKWSGVGCNNVTGRVTTLNLRNEFSDGEDGTLLAFGGEINPSLLVLKDLIHLDLSMNCCVLARVRIPKFIGSLEKLEYLNLSGASFGGVIPQSFGNLSRLLSLDLSYNLFEPIANDLRWLPTLSSLKYPNLGGVDLSKAKSHWLPTVNMLP</sequence>
<evidence type="ECO:0000259" key="25">
    <source>
        <dbReference type="Pfam" id="PF00485"/>
    </source>
</evidence>
<dbReference type="Pfam" id="PF13855">
    <property type="entry name" value="LRR_8"/>
    <property type="match status" value="1"/>
</dbReference>
<evidence type="ECO:0000256" key="22">
    <source>
        <dbReference type="ARBA" id="ARBA00023268"/>
    </source>
</evidence>
<comment type="subcellular location">
    <subcellularLocation>
        <location evidence="1">Cell membrane</location>
        <topology evidence="1">Single-pass type I membrane protein</topology>
    </subcellularLocation>
</comment>
<dbReference type="Gene3D" id="3.40.50.2020">
    <property type="match status" value="1"/>
</dbReference>
<keyword evidence="9" id="KW-0433">Leucine-rich repeat</keyword>
<dbReference type="GO" id="GO:0005525">
    <property type="term" value="F:GTP binding"/>
    <property type="evidence" value="ECO:0007669"/>
    <property type="project" value="UniProtKB-KW"/>
</dbReference>
<reference evidence="29 30" key="1">
    <citation type="submission" date="2018-10" db="EMBL/GenBank/DDBJ databases">
        <title>A high-quality apple genome assembly.</title>
        <authorList>
            <person name="Hu J."/>
        </authorList>
    </citation>
    <scope>NUCLEOTIDE SEQUENCE [LARGE SCALE GENOMIC DNA]</scope>
    <source>
        <strain evidence="30">cv. HFTH1</strain>
        <tissue evidence="29">Young leaf</tissue>
    </source>
</reference>
<dbReference type="EC" id="2.7.1.48" evidence="23"/>
<keyword evidence="15 23" id="KW-0547">Nucleotide-binding</keyword>
<evidence type="ECO:0000256" key="9">
    <source>
        <dbReference type="ARBA" id="ARBA00022614"/>
    </source>
</evidence>
<keyword evidence="8" id="KW-0021">Allosteric enzyme</keyword>
<keyword evidence="7" id="KW-1003">Cell membrane</keyword>
<dbReference type="FunFam" id="3.80.10.10:FF:000649">
    <property type="entry name" value="Leucine Rich Repeat family protein"/>
    <property type="match status" value="2"/>
</dbReference>
<dbReference type="PANTHER" id="PTHR48063:SF81">
    <property type="entry name" value="LEUCINE-RICH REPEAT-CONTAINING N-TERMINAL PLANT-TYPE DOMAIN-CONTAINING PROTEIN"/>
    <property type="match status" value="1"/>
</dbReference>
<evidence type="ECO:0000256" key="18">
    <source>
        <dbReference type="ARBA" id="ARBA00023134"/>
    </source>
</evidence>
<evidence type="ECO:0000256" key="3">
    <source>
        <dbReference type="ARBA" id="ARBA00004784"/>
    </source>
</evidence>
<dbReference type="STRING" id="3750.A0A498HJN8"/>
<keyword evidence="22" id="KW-0511">Multifunctional enzyme</keyword>
<evidence type="ECO:0000256" key="19">
    <source>
        <dbReference type="ARBA" id="ARBA00023136"/>
    </source>
</evidence>
<keyword evidence="11 23" id="KW-0808">Transferase</keyword>
<name>A0A498HJN8_MALDO</name>
<dbReference type="UniPathway" id="UPA00574">
    <property type="reaction ID" value="UER00637"/>
</dbReference>
<evidence type="ECO:0000256" key="5">
    <source>
        <dbReference type="ARBA" id="ARBA00009592"/>
    </source>
</evidence>
<comment type="similarity">
    <text evidence="4">In the N-terminal section; belongs to the uridine kinase family.</text>
</comment>
<dbReference type="CDD" id="cd06223">
    <property type="entry name" value="PRTases_typeI"/>
    <property type="match status" value="1"/>
</dbReference>
<comment type="similarity">
    <text evidence="6">In the C-terminal section; belongs to the UPRTase family.</text>
</comment>
<dbReference type="PANTHER" id="PTHR48063">
    <property type="entry name" value="LRR RECEPTOR-LIKE KINASE"/>
    <property type="match status" value="1"/>
</dbReference>
<dbReference type="GO" id="GO:0005524">
    <property type="term" value="F:ATP binding"/>
    <property type="evidence" value="ECO:0007669"/>
    <property type="project" value="UniProtKB-KW"/>
</dbReference>
<evidence type="ECO:0000256" key="24">
    <source>
        <dbReference type="SAM" id="MobiDB-lite"/>
    </source>
</evidence>
<evidence type="ECO:0000256" key="13">
    <source>
        <dbReference type="ARBA" id="ARBA00022729"/>
    </source>
</evidence>
<evidence type="ECO:0000256" key="20">
    <source>
        <dbReference type="ARBA" id="ARBA00023170"/>
    </source>
</evidence>
<keyword evidence="18" id="KW-0342">GTP-binding</keyword>
<evidence type="ECO:0000256" key="15">
    <source>
        <dbReference type="ARBA" id="ARBA00022741"/>
    </source>
</evidence>
<keyword evidence="16 23" id="KW-0418">Kinase</keyword>
<keyword evidence="14" id="KW-0677">Repeat</keyword>
<evidence type="ECO:0000256" key="6">
    <source>
        <dbReference type="ARBA" id="ARBA00010723"/>
    </source>
</evidence>
<feature type="domain" description="Leucine-rich repeat-containing N-terminal plant-type" evidence="26">
    <location>
        <begin position="1289"/>
        <end position="1325"/>
    </location>
</feature>
<keyword evidence="12" id="KW-0812">Transmembrane</keyword>
<dbReference type="Pfam" id="PF00560">
    <property type="entry name" value="LRR_1"/>
    <property type="match status" value="6"/>
</dbReference>
<dbReference type="GO" id="GO:0044211">
    <property type="term" value="P:CTP salvage"/>
    <property type="evidence" value="ECO:0007669"/>
    <property type="project" value="UniProtKB-UniPathway"/>
</dbReference>
<dbReference type="InterPro" id="IPR006083">
    <property type="entry name" value="PRK/URK"/>
</dbReference>
<dbReference type="InterPro" id="IPR013210">
    <property type="entry name" value="LRR_N_plant-typ"/>
</dbReference>
<evidence type="ECO:0000259" key="28">
    <source>
        <dbReference type="Pfam" id="PF23598"/>
    </source>
</evidence>
<dbReference type="SUPFAM" id="SSF52047">
    <property type="entry name" value="RNI-like"/>
    <property type="match status" value="2"/>
</dbReference>
<dbReference type="InterPro" id="IPR000836">
    <property type="entry name" value="PRTase_dom"/>
</dbReference>
<dbReference type="InterPro" id="IPR029057">
    <property type="entry name" value="PRTase-like"/>
</dbReference>
<comment type="catalytic activity">
    <reaction evidence="23">
        <text>cytidine + ATP = CMP + ADP + H(+)</text>
        <dbReference type="Rhea" id="RHEA:24674"/>
        <dbReference type="ChEBI" id="CHEBI:15378"/>
        <dbReference type="ChEBI" id="CHEBI:17562"/>
        <dbReference type="ChEBI" id="CHEBI:30616"/>
        <dbReference type="ChEBI" id="CHEBI:60377"/>
        <dbReference type="ChEBI" id="CHEBI:456216"/>
        <dbReference type="EC" id="2.7.1.48"/>
    </reaction>
</comment>
<keyword evidence="30" id="KW-1185">Reference proteome</keyword>
<dbReference type="GO" id="GO:0016757">
    <property type="term" value="F:glycosyltransferase activity"/>
    <property type="evidence" value="ECO:0007669"/>
    <property type="project" value="UniProtKB-KW"/>
</dbReference>
<dbReference type="Pfam" id="PF23598">
    <property type="entry name" value="LRR_14"/>
    <property type="match status" value="1"/>
</dbReference>
<comment type="caution">
    <text evidence="29">The sequence shown here is derived from an EMBL/GenBank/DDBJ whole genome shotgun (WGS) entry which is preliminary data.</text>
</comment>
<dbReference type="GO" id="GO:0005886">
    <property type="term" value="C:plasma membrane"/>
    <property type="evidence" value="ECO:0007669"/>
    <property type="project" value="UniProtKB-SubCell"/>
</dbReference>
<dbReference type="GO" id="GO:0004849">
    <property type="term" value="F:uridine kinase activity"/>
    <property type="evidence" value="ECO:0007669"/>
    <property type="project" value="UniProtKB-EC"/>
</dbReference>
<dbReference type="InterPro" id="IPR032675">
    <property type="entry name" value="LRR_dom_sf"/>
</dbReference>
<feature type="domain" description="Leucine-rich repeat-containing N-terminal plant-type" evidence="26">
    <location>
        <begin position="521"/>
        <end position="557"/>
    </location>
</feature>
<protein>
    <recommendedName>
        <fullName evidence="23">Uridine kinase</fullName>
        <ecNumber evidence="23">2.7.1.48</ecNumber>
    </recommendedName>
</protein>
<dbReference type="NCBIfam" id="NF004018">
    <property type="entry name" value="PRK05480.1"/>
    <property type="match status" value="1"/>
</dbReference>
<gene>
    <name evidence="29" type="ORF">DVH24_037391</name>
</gene>
<comment type="catalytic activity">
    <reaction evidence="23">
        <text>uridine + ATP = UMP + ADP + H(+)</text>
        <dbReference type="Rhea" id="RHEA:16825"/>
        <dbReference type="ChEBI" id="CHEBI:15378"/>
        <dbReference type="ChEBI" id="CHEBI:16704"/>
        <dbReference type="ChEBI" id="CHEBI:30616"/>
        <dbReference type="ChEBI" id="CHEBI:57865"/>
        <dbReference type="ChEBI" id="CHEBI:456216"/>
        <dbReference type="EC" id="2.7.1.48"/>
    </reaction>
</comment>
<dbReference type="PRINTS" id="PR00019">
    <property type="entry name" value="LEURICHRPT"/>
</dbReference>
<dbReference type="SUPFAM" id="SSF52058">
    <property type="entry name" value="L domain-like"/>
    <property type="match status" value="1"/>
</dbReference>
<evidence type="ECO:0000313" key="29">
    <source>
        <dbReference type="EMBL" id="RXH69607.1"/>
    </source>
</evidence>
<evidence type="ECO:0000256" key="10">
    <source>
        <dbReference type="ARBA" id="ARBA00022676"/>
    </source>
</evidence>
<dbReference type="SUPFAM" id="SSF53271">
    <property type="entry name" value="PRTase-like"/>
    <property type="match status" value="1"/>
</dbReference>